<name>A0ABW1ZZF5_9GAMM</name>
<evidence type="ECO:0000256" key="2">
    <source>
        <dbReference type="ARBA" id="ARBA00022840"/>
    </source>
</evidence>
<keyword evidence="5" id="KW-0804">Transcription</keyword>
<dbReference type="PRINTS" id="PR01590">
    <property type="entry name" value="HTHFIS"/>
</dbReference>
<keyword evidence="1" id="KW-0547">Nucleotide-binding</keyword>
<dbReference type="SMART" id="SM00448">
    <property type="entry name" value="REC"/>
    <property type="match status" value="1"/>
</dbReference>
<dbReference type="Pfam" id="PF25601">
    <property type="entry name" value="AAA_lid_14"/>
    <property type="match status" value="1"/>
</dbReference>
<dbReference type="SUPFAM" id="SSF46689">
    <property type="entry name" value="Homeodomain-like"/>
    <property type="match status" value="1"/>
</dbReference>
<dbReference type="Gene3D" id="3.40.50.2300">
    <property type="match status" value="1"/>
</dbReference>
<dbReference type="Gene3D" id="3.40.50.300">
    <property type="entry name" value="P-loop containing nucleotide triphosphate hydrolases"/>
    <property type="match status" value="1"/>
</dbReference>
<evidence type="ECO:0000256" key="4">
    <source>
        <dbReference type="ARBA" id="ARBA00023125"/>
    </source>
</evidence>
<dbReference type="InterPro" id="IPR025943">
    <property type="entry name" value="Sigma_54_int_dom_ATP-bd_2"/>
</dbReference>
<gene>
    <name evidence="9" type="ORF">ACFQDL_10820</name>
</gene>
<dbReference type="Pfam" id="PF00072">
    <property type="entry name" value="Response_reg"/>
    <property type="match status" value="1"/>
</dbReference>
<dbReference type="PANTHER" id="PTHR32071:SF57">
    <property type="entry name" value="C4-DICARBOXYLATE TRANSPORT TRANSCRIPTIONAL REGULATORY PROTEIN DCTD"/>
    <property type="match status" value="1"/>
</dbReference>
<dbReference type="PROSITE" id="PS00675">
    <property type="entry name" value="SIGMA54_INTERACT_1"/>
    <property type="match status" value="1"/>
</dbReference>
<dbReference type="Gene3D" id="1.10.10.60">
    <property type="entry name" value="Homeodomain-like"/>
    <property type="match status" value="1"/>
</dbReference>
<dbReference type="Pfam" id="PF02954">
    <property type="entry name" value="HTH_8"/>
    <property type="match status" value="1"/>
</dbReference>
<evidence type="ECO:0000313" key="9">
    <source>
        <dbReference type="EMBL" id="MFC6670523.1"/>
    </source>
</evidence>
<dbReference type="InterPro" id="IPR058031">
    <property type="entry name" value="AAA_lid_NorR"/>
</dbReference>
<dbReference type="InterPro" id="IPR025662">
    <property type="entry name" value="Sigma_54_int_dom_ATP-bd_1"/>
</dbReference>
<dbReference type="InterPro" id="IPR001789">
    <property type="entry name" value="Sig_transdc_resp-reg_receiver"/>
</dbReference>
<keyword evidence="3" id="KW-0805">Transcription regulation</keyword>
<dbReference type="SMART" id="SM00382">
    <property type="entry name" value="AAA"/>
    <property type="match status" value="1"/>
</dbReference>
<dbReference type="PROSITE" id="PS00688">
    <property type="entry name" value="SIGMA54_INTERACT_3"/>
    <property type="match status" value="1"/>
</dbReference>
<dbReference type="CDD" id="cd17549">
    <property type="entry name" value="REC_DctD-like"/>
    <property type="match status" value="1"/>
</dbReference>
<evidence type="ECO:0000256" key="6">
    <source>
        <dbReference type="PROSITE-ProRule" id="PRU00169"/>
    </source>
</evidence>
<dbReference type="InterPro" id="IPR027417">
    <property type="entry name" value="P-loop_NTPase"/>
</dbReference>
<keyword evidence="10" id="KW-1185">Reference proteome</keyword>
<evidence type="ECO:0000256" key="1">
    <source>
        <dbReference type="ARBA" id="ARBA00022741"/>
    </source>
</evidence>
<dbReference type="InterPro" id="IPR011006">
    <property type="entry name" value="CheY-like_superfamily"/>
</dbReference>
<reference evidence="10" key="1">
    <citation type="journal article" date="2019" name="Int. J. Syst. Evol. Microbiol.">
        <title>The Global Catalogue of Microorganisms (GCM) 10K type strain sequencing project: providing services to taxonomists for standard genome sequencing and annotation.</title>
        <authorList>
            <consortium name="The Broad Institute Genomics Platform"/>
            <consortium name="The Broad Institute Genome Sequencing Center for Infectious Disease"/>
            <person name="Wu L."/>
            <person name="Ma J."/>
        </authorList>
    </citation>
    <scope>NUCLEOTIDE SEQUENCE [LARGE SCALE GENOMIC DNA]</scope>
    <source>
        <strain evidence="10">NBRC 111756</strain>
    </source>
</reference>
<keyword evidence="2" id="KW-0067">ATP-binding</keyword>
<dbReference type="InterPro" id="IPR025944">
    <property type="entry name" value="Sigma_54_int_dom_CS"/>
</dbReference>
<dbReference type="InterPro" id="IPR002197">
    <property type="entry name" value="HTH_Fis"/>
</dbReference>
<sequence>MTTESDRQVLLIEDEPEVREAARLTLELAGMAVESFERAEDALEWLGEDYPGIVLSDIKMPGMDGLELLQQVRRRDPELPVILVTGHGDIGMAVEAVKSGAYDFIEKPVAPDHLLEEVKRALQTRALILENRSLKQQLSGRSRMESRILGDSPAMVQLRALITNIADADVDVLLFGETGTGKELIARTLHDFSHRRDGKFVALNCGALPESVIESELFGHEAGAFTGAHKRRIGKVEYAHGGTLFLDELESMPMHLQIKMLRVLQERCLERLGGNESIPVDVRVVAATKRDLLEASAAGEFREDLYYRLNVATIAIPPLRERLDDVPLLFRCFLEPAAQRFNRPVPSLNGDQVSALMASNWPGNVRELQHEAERFVLGISTRLASRGSGLATSNEGGTLASLPEQLAAYEKRLLCEALTRSEGRITDAAEQLGIPRKKMYLRMQRHGIEKARFAVDGD</sequence>
<dbReference type="Pfam" id="PF00158">
    <property type="entry name" value="Sigma54_activat"/>
    <property type="match status" value="1"/>
</dbReference>
<feature type="domain" description="Sigma-54 factor interaction" evidence="7">
    <location>
        <begin position="148"/>
        <end position="377"/>
    </location>
</feature>
<dbReference type="CDD" id="cd00009">
    <property type="entry name" value="AAA"/>
    <property type="match status" value="1"/>
</dbReference>
<dbReference type="SUPFAM" id="SSF52172">
    <property type="entry name" value="CheY-like"/>
    <property type="match status" value="1"/>
</dbReference>
<dbReference type="RefSeq" id="WP_379909029.1">
    <property type="nucleotide sequence ID" value="NZ_JBHSWE010000001.1"/>
</dbReference>
<dbReference type="PROSITE" id="PS50110">
    <property type="entry name" value="RESPONSE_REGULATORY"/>
    <property type="match status" value="1"/>
</dbReference>
<protein>
    <submittedName>
        <fullName evidence="9">Sigma-54-dependent transcriptional regulator</fullName>
    </submittedName>
</protein>
<evidence type="ECO:0000256" key="3">
    <source>
        <dbReference type="ARBA" id="ARBA00023015"/>
    </source>
</evidence>
<evidence type="ECO:0000259" key="8">
    <source>
        <dbReference type="PROSITE" id="PS50110"/>
    </source>
</evidence>
<dbReference type="InterPro" id="IPR002078">
    <property type="entry name" value="Sigma_54_int"/>
</dbReference>
<feature type="modified residue" description="4-aspartylphosphate" evidence="6">
    <location>
        <position position="57"/>
    </location>
</feature>
<evidence type="ECO:0000313" key="10">
    <source>
        <dbReference type="Proteomes" id="UP001596422"/>
    </source>
</evidence>
<dbReference type="EMBL" id="JBHSWE010000001">
    <property type="protein sequence ID" value="MFC6670523.1"/>
    <property type="molecule type" value="Genomic_DNA"/>
</dbReference>
<accession>A0ABW1ZZF5</accession>
<dbReference type="PANTHER" id="PTHR32071">
    <property type="entry name" value="TRANSCRIPTIONAL REGULATORY PROTEIN"/>
    <property type="match status" value="1"/>
</dbReference>
<proteinExistence type="predicted"/>
<dbReference type="SUPFAM" id="SSF52540">
    <property type="entry name" value="P-loop containing nucleoside triphosphate hydrolases"/>
    <property type="match status" value="1"/>
</dbReference>
<dbReference type="PROSITE" id="PS00676">
    <property type="entry name" value="SIGMA54_INTERACT_2"/>
    <property type="match status" value="1"/>
</dbReference>
<dbReference type="InterPro" id="IPR009057">
    <property type="entry name" value="Homeodomain-like_sf"/>
</dbReference>
<dbReference type="PROSITE" id="PS50045">
    <property type="entry name" value="SIGMA54_INTERACT_4"/>
    <property type="match status" value="1"/>
</dbReference>
<dbReference type="Proteomes" id="UP001596422">
    <property type="component" value="Unassembled WGS sequence"/>
</dbReference>
<keyword evidence="4" id="KW-0238">DNA-binding</keyword>
<comment type="caution">
    <text evidence="9">The sequence shown here is derived from an EMBL/GenBank/DDBJ whole genome shotgun (WGS) entry which is preliminary data.</text>
</comment>
<dbReference type="Gene3D" id="1.10.8.60">
    <property type="match status" value="1"/>
</dbReference>
<evidence type="ECO:0000259" key="7">
    <source>
        <dbReference type="PROSITE" id="PS50045"/>
    </source>
</evidence>
<evidence type="ECO:0000256" key="5">
    <source>
        <dbReference type="ARBA" id="ARBA00023163"/>
    </source>
</evidence>
<organism evidence="9 10">
    <name type="scientific">Marinobacterium aestuariivivens</name>
    <dbReference type="NCBI Taxonomy" id="1698799"/>
    <lineage>
        <taxon>Bacteria</taxon>
        <taxon>Pseudomonadati</taxon>
        <taxon>Pseudomonadota</taxon>
        <taxon>Gammaproteobacteria</taxon>
        <taxon>Oceanospirillales</taxon>
        <taxon>Oceanospirillaceae</taxon>
        <taxon>Marinobacterium</taxon>
    </lineage>
</organism>
<keyword evidence="6" id="KW-0597">Phosphoprotein</keyword>
<feature type="domain" description="Response regulatory" evidence="8">
    <location>
        <begin position="8"/>
        <end position="122"/>
    </location>
</feature>
<dbReference type="InterPro" id="IPR003593">
    <property type="entry name" value="AAA+_ATPase"/>
</dbReference>